<accession>A0A9W8AJG3</accession>
<dbReference type="InterPro" id="IPR019775">
    <property type="entry name" value="WD40_repeat_CS"/>
</dbReference>
<comment type="caution">
    <text evidence="4">The sequence shown here is derived from an EMBL/GenBank/DDBJ whole genome shotgun (WGS) entry which is preliminary data.</text>
</comment>
<reference evidence="4" key="1">
    <citation type="submission" date="2022-07" db="EMBL/GenBank/DDBJ databases">
        <title>Phylogenomic reconstructions and comparative analyses of Kickxellomycotina fungi.</title>
        <authorList>
            <person name="Reynolds N.K."/>
            <person name="Stajich J.E."/>
            <person name="Barry K."/>
            <person name="Grigoriev I.V."/>
            <person name="Crous P."/>
            <person name="Smith M.E."/>
        </authorList>
    </citation>
    <scope>NUCLEOTIDE SEQUENCE</scope>
    <source>
        <strain evidence="4">RSA 861</strain>
    </source>
</reference>
<dbReference type="Pfam" id="PF00400">
    <property type="entry name" value="WD40"/>
    <property type="match status" value="5"/>
</dbReference>
<dbReference type="InterPro" id="IPR001680">
    <property type="entry name" value="WD40_rpt"/>
</dbReference>
<dbReference type="PRINTS" id="PR00320">
    <property type="entry name" value="GPROTEINBRPT"/>
</dbReference>
<dbReference type="PANTHER" id="PTHR14604">
    <property type="entry name" value="WD40 REPEAT PF20"/>
    <property type="match status" value="1"/>
</dbReference>
<dbReference type="Proteomes" id="UP001150569">
    <property type="component" value="Unassembled WGS sequence"/>
</dbReference>
<feature type="repeat" description="WD" evidence="3">
    <location>
        <begin position="1"/>
        <end position="43"/>
    </location>
</feature>
<evidence type="ECO:0000313" key="4">
    <source>
        <dbReference type="EMBL" id="KAJ1927984.1"/>
    </source>
</evidence>
<dbReference type="InterPro" id="IPR036322">
    <property type="entry name" value="WD40_repeat_dom_sf"/>
</dbReference>
<keyword evidence="5" id="KW-1185">Reference proteome</keyword>
<organism evidence="4 5">
    <name type="scientific">Tieghemiomyces parasiticus</name>
    <dbReference type="NCBI Taxonomy" id="78921"/>
    <lineage>
        <taxon>Eukaryota</taxon>
        <taxon>Fungi</taxon>
        <taxon>Fungi incertae sedis</taxon>
        <taxon>Zoopagomycota</taxon>
        <taxon>Kickxellomycotina</taxon>
        <taxon>Dimargaritomycetes</taxon>
        <taxon>Dimargaritales</taxon>
        <taxon>Dimargaritaceae</taxon>
        <taxon>Tieghemiomyces</taxon>
    </lineage>
</organism>
<dbReference type="SUPFAM" id="SSF50978">
    <property type="entry name" value="WD40 repeat-like"/>
    <property type="match status" value="1"/>
</dbReference>
<keyword evidence="1 3" id="KW-0853">WD repeat</keyword>
<name>A0A9W8AJG3_9FUNG</name>
<dbReference type="OrthoDB" id="674604at2759"/>
<evidence type="ECO:0000256" key="3">
    <source>
        <dbReference type="PROSITE-ProRule" id="PRU00221"/>
    </source>
</evidence>
<keyword evidence="2" id="KW-0677">Repeat</keyword>
<evidence type="ECO:0000256" key="1">
    <source>
        <dbReference type="ARBA" id="ARBA00022574"/>
    </source>
</evidence>
<protein>
    <submittedName>
        <fullName evidence="4">Uncharacterized protein</fullName>
    </submittedName>
</protein>
<dbReference type="InterPro" id="IPR020472">
    <property type="entry name" value="WD40_PAC1"/>
</dbReference>
<dbReference type="InterPro" id="IPR050995">
    <property type="entry name" value="WD-F-box_domain-protein"/>
</dbReference>
<sequence>MVGHRGNVKCALFTGPQDQFIASGASDNDVRLWETATGRHLGILRGHNAKVWDLCTDRTKTMLVSASGDRTAKLWDIREPAAPACAATFTGHGEDVYSVAYHPGSLHVVTGGYDKTVRIFDVTTKTMMKSFAGHDLSVAQVTFNPLGNLVISGSKDKSIKFWDILSGTCIKTFAAHLGEVTSVAMSTDGSYLLSSSKDNSTRLWDIRMMQPVQKFKGYQNISKHFIRSGFLRNRLVISGSEVRLL</sequence>
<proteinExistence type="predicted"/>
<evidence type="ECO:0000313" key="5">
    <source>
        <dbReference type="Proteomes" id="UP001150569"/>
    </source>
</evidence>
<dbReference type="Gene3D" id="2.130.10.10">
    <property type="entry name" value="YVTN repeat-like/Quinoprotein amine dehydrogenase"/>
    <property type="match status" value="2"/>
</dbReference>
<dbReference type="PROSITE" id="PS50082">
    <property type="entry name" value="WD_REPEATS_2"/>
    <property type="match status" value="5"/>
</dbReference>
<dbReference type="AlphaFoldDB" id="A0A9W8AJG3"/>
<dbReference type="PROSITE" id="PS00678">
    <property type="entry name" value="WD_REPEATS_1"/>
    <property type="match status" value="4"/>
</dbReference>
<feature type="repeat" description="WD" evidence="3">
    <location>
        <begin position="173"/>
        <end position="214"/>
    </location>
</feature>
<gene>
    <name evidence="4" type="ORF">IWQ60_002447</name>
</gene>
<dbReference type="PANTHER" id="PTHR14604:SF3">
    <property type="entry name" value="SPERM-ASSOCIATED ANTIGEN 16 PROTEIN"/>
    <property type="match status" value="1"/>
</dbReference>
<feature type="repeat" description="WD" evidence="3">
    <location>
        <begin position="44"/>
        <end position="78"/>
    </location>
</feature>
<dbReference type="EMBL" id="JANBPT010000093">
    <property type="protein sequence ID" value="KAJ1927984.1"/>
    <property type="molecule type" value="Genomic_DNA"/>
</dbReference>
<dbReference type="CDD" id="cd00200">
    <property type="entry name" value="WD40"/>
    <property type="match status" value="1"/>
</dbReference>
<dbReference type="SMART" id="SM00320">
    <property type="entry name" value="WD40"/>
    <property type="match status" value="5"/>
</dbReference>
<feature type="repeat" description="WD" evidence="3">
    <location>
        <begin position="89"/>
        <end position="130"/>
    </location>
</feature>
<dbReference type="PROSITE" id="PS50294">
    <property type="entry name" value="WD_REPEATS_REGION"/>
    <property type="match status" value="5"/>
</dbReference>
<feature type="repeat" description="WD" evidence="3">
    <location>
        <begin position="131"/>
        <end position="172"/>
    </location>
</feature>
<evidence type="ECO:0000256" key="2">
    <source>
        <dbReference type="ARBA" id="ARBA00022737"/>
    </source>
</evidence>
<dbReference type="InterPro" id="IPR015943">
    <property type="entry name" value="WD40/YVTN_repeat-like_dom_sf"/>
</dbReference>